<dbReference type="Gene3D" id="1.50.10.100">
    <property type="entry name" value="Chondroitin AC/alginate lyase"/>
    <property type="match status" value="1"/>
</dbReference>
<evidence type="ECO:0000259" key="3">
    <source>
        <dbReference type="Pfam" id="PF07940"/>
    </source>
</evidence>
<evidence type="ECO:0000256" key="1">
    <source>
        <dbReference type="ARBA" id="ARBA00004196"/>
    </source>
</evidence>
<dbReference type="AlphaFoldDB" id="A0A0D6MQR1"/>
<name>A0A0D6MQR1_9PROT</name>
<accession>A0A0D6MQR1</accession>
<feature type="compositionally biased region" description="Pro residues" evidence="2">
    <location>
        <begin position="587"/>
        <end position="599"/>
    </location>
</feature>
<comment type="subcellular location">
    <subcellularLocation>
        <location evidence="1">Cell envelope</location>
    </subcellularLocation>
</comment>
<organism evidence="4 5">
    <name type="scientific">Tanticharoenia sakaeratensis NBRC 103193</name>
    <dbReference type="NCBI Taxonomy" id="1231623"/>
    <lineage>
        <taxon>Bacteria</taxon>
        <taxon>Pseudomonadati</taxon>
        <taxon>Pseudomonadota</taxon>
        <taxon>Alphaproteobacteria</taxon>
        <taxon>Acetobacterales</taxon>
        <taxon>Acetobacteraceae</taxon>
        <taxon>Tanticharoenia</taxon>
    </lineage>
</organism>
<dbReference type="InterPro" id="IPR008929">
    <property type="entry name" value="Chondroitin_lyas"/>
</dbReference>
<comment type="caution">
    <text evidence="4">The sequence shown here is derived from an EMBL/GenBank/DDBJ whole genome shotgun (WGS) entry which is preliminary data.</text>
</comment>
<dbReference type="STRING" id="1231623.Tasa_051_023"/>
<dbReference type="Gene3D" id="2.70.98.70">
    <property type="match status" value="1"/>
</dbReference>
<feature type="compositionally biased region" description="Pro residues" evidence="2">
    <location>
        <begin position="518"/>
        <end position="529"/>
    </location>
</feature>
<dbReference type="EMBL" id="BALE01000051">
    <property type="protein sequence ID" value="GAN55618.1"/>
    <property type="molecule type" value="Genomic_DNA"/>
</dbReference>
<dbReference type="RefSeq" id="WP_048850929.1">
    <property type="nucleotide sequence ID" value="NZ_BALE01000051.1"/>
</dbReference>
<sequence length="630" mass="68015">MGFGNFLRSTRLSLARVPALPGLGRAPSEPGLVTRDLWNGDAARGARMLRGSLPFDGHRFPFPEDGRETWERAALPPEARAYLLGFSWLRDLRTLGTDEARLRARALVGSWLDHPPTDPLIADACVTGSRLAAWLGNYDFFAASADDGFRQRLMDRILVEARTIAALLPLSNQGWRGLSALRGLLAAALALPGHRGLLLRFQRYLGPELERLVLTDGGFAERSPEAQFQGARELAEIAAMLRTAQISPPISLGTTSEKVCAALRAMRHGDGGLALFNGAFEHKSSDIEQVMHYGARQRLLAPGLPDTGFIRIALGRALLLVDAGKPPPPGFDRGTHAGTLSFEFSVQRQRLIVNCGAAFDGAWAKALRETAAHTALVPDGRSSSDFAPNGGLSRRPVNVRAEHQAQNGAHWLDLSHDGFRASLGATWQRRLYLGQDGEDLRGEEVFEGERETPLALRFHLHPQVEAHLAPDADEVLLHASGMIWRFRQEGGVLSLEDSIYRGSGLPEPTLQIVVRAPIPTPPPEEPSSPEPAGETESAADTAAPVEQAEATAGSASKTAELLPDGKVPDQPAGDAQTDPVAADTEPAPVPSAEPVPAQPRPVAMPNAVPRRAPTKRVKQVVRWAFERVPD</sequence>
<dbReference type="OrthoDB" id="9787373at2"/>
<keyword evidence="5" id="KW-1185">Reference proteome</keyword>
<feature type="compositionally biased region" description="Low complexity" evidence="2">
    <location>
        <begin position="530"/>
        <end position="539"/>
    </location>
</feature>
<dbReference type="GO" id="GO:0016829">
    <property type="term" value="F:lyase activity"/>
    <property type="evidence" value="ECO:0007669"/>
    <property type="project" value="InterPro"/>
</dbReference>
<dbReference type="Proteomes" id="UP000032679">
    <property type="component" value="Unassembled WGS sequence"/>
</dbReference>
<proteinExistence type="predicted"/>
<feature type="domain" description="Heparinase II/III-like C-terminal" evidence="3">
    <location>
        <begin position="302"/>
        <end position="517"/>
    </location>
</feature>
<dbReference type="GO" id="GO:0030313">
    <property type="term" value="C:cell envelope"/>
    <property type="evidence" value="ECO:0007669"/>
    <property type="project" value="UniProtKB-SubCell"/>
</dbReference>
<protein>
    <submittedName>
        <fullName evidence="4">Heparinase II/III-like</fullName>
    </submittedName>
</protein>
<evidence type="ECO:0000256" key="2">
    <source>
        <dbReference type="SAM" id="MobiDB-lite"/>
    </source>
</evidence>
<dbReference type="Pfam" id="PF07940">
    <property type="entry name" value="Hepar_II_III_C"/>
    <property type="match status" value="1"/>
</dbReference>
<reference evidence="4 5" key="1">
    <citation type="submission" date="2012-10" db="EMBL/GenBank/DDBJ databases">
        <title>Genome sequencing of Tanticharoenia sakaeratensis NBRC 103193.</title>
        <authorList>
            <person name="Azuma Y."/>
            <person name="Hadano H."/>
            <person name="Hirakawa H."/>
            <person name="Matsushita K."/>
        </authorList>
    </citation>
    <scope>NUCLEOTIDE SEQUENCE [LARGE SCALE GENOMIC DNA]</scope>
    <source>
        <strain evidence="4 5">NBRC 103193</strain>
    </source>
</reference>
<evidence type="ECO:0000313" key="4">
    <source>
        <dbReference type="EMBL" id="GAN55618.1"/>
    </source>
</evidence>
<evidence type="ECO:0000313" key="5">
    <source>
        <dbReference type="Proteomes" id="UP000032679"/>
    </source>
</evidence>
<dbReference type="InterPro" id="IPR012480">
    <property type="entry name" value="Hepar_II_III_C"/>
</dbReference>
<feature type="region of interest" description="Disordered" evidence="2">
    <location>
        <begin position="516"/>
        <end position="617"/>
    </location>
</feature>
<gene>
    <name evidence="4" type="ORF">Tasa_051_023</name>
</gene>